<proteinExistence type="predicted"/>
<gene>
    <name evidence="1" type="ORF">LCGC14_1783110</name>
</gene>
<accession>A0A0F9GUQ8</accession>
<dbReference type="EMBL" id="LAZR01016896">
    <property type="protein sequence ID" value="KKM02570.1"/>
    <property type="molecule type" value="Genomic_DNA"/>
</dbReference>
<evidence type="ECO:0000313" key="1">
    <source>
        <dbReference type="EMBL" id="KKM02570.1"/>
    </source>
</evidence>
<name>A0A0F9GUQ8_9ZZZZ</name>
<organism evidence="1">
    <name type="scientific">marine sediment metagenome</name>
    <dbReference type="NCBI Taxonomy" id="412755"/>
    <lineage>
        <taxon>unclassified sequences</taxon>
        <taxon>metagenomes</taxon>
        <taxon>ecological metagenomes</taxon>
    </lineage>
</organism>
<comment type="caution">
    <text evidence="1">The sequence shown here is derived from an EMBL/GenBank/DDBJ whole genome shotgun (WGS) entry which is preliminary data.</text>
</comment>
<protein>
    <submittedName>
        <fullName evidence="1">Uncharacterized protein</fullName>
    </submittedName>
</protein>
<sequence>MYEVKLEVINDSEDKINAVNYLLHGEKPERSDFVQSSLCRLPDYAESRVQVLLYSGVTLFRLGIIVGF</sequence>
<dbReference type="AlphaFoldDB" id="A0A0F9GUQ8"/>
<reference evidence="1" key="1">
    <citation type="journal article" date="2015" name="Nature">
        <title>Complex archaea that bridge the gap between prokaryotes and eukaryotes.</title>
        <authorList>
            <person name="Spang A."/>
            <person name="Saw J.H."/>
            <person name="Jorgensen S.L."/>
            <person name="Zaremba-Niedzwiedzka K."/>
            <person name="Martijn J."/>
            <person name="Lind A.E."/>
            <person name="van Eijk R."/>
            <person name="Schleper C."/>
            <person name="Guy L."/>
            <person name="Ettema T.J."/>
        </authorList>
    </citation>
    <scope>NUCLEOTIDE SEQUENCE</scope>
</reference>